<protein>
    <submittedName>
        <fullName evidence="3">Uncharacterized protein</fullName>
    </submittedName>
</protein>
<keyword evidence="4" id="KW-1185">Reference proteome</keyword>
<dbReference type="EMBL" id="MU826383">
    <property type="protein sequence ID" value="KAJ7377134.1"/>
    <property type="molecule type" value="Genomic_DNA"/>
</dbReference>
<evidence type="ECO:0000256" key="1">
    <source>
        <dbReference type="SAM" id="MobiDB-lite"/>
    </source>
</evidence>
<feature type="signal peptide" evidence="2">
    <location>
        <begin position="1"/>
        <end position="21"/>
    </location>
</feature>
<evidence type="ECO:0000256" key="2">
    <source>
        <dbReference type="SAM" id="SignalP"/>
    </source>
</evidence>
<proteinExistence type="predicted"/>
<organism evidence="3 4">
    <name type="scientific">Desmophyllum pertusum</name>
    <dbReference type="NCBI Taxonomy" id="174260"/>
    <lineage>
        <taxon>Eukaryota</taxon>
        <taxon>Metazoa</taxon>
        <taxon>Cnidaria</taxon>
        <taxon>Anthozoa</taxon>
        <taxon>Hexacorallia</taxon>
        <taxon>Scleractinia</taxon>
        <taxon>Caryophylliina</taxon>
        <taxon>Caryophylliidae</taxon>
        <taxon>Desmophyllum</taxon>
    </lineage>
</organism>
<gene>
    <name evidence="3" type="ORF">OS493_030729</name>
</gene>
<dbReference type="AlphaFoldDB" id="A0A9W9Z9W6"/>
<dbReference type="OrthoDB" id="5966970at2759"/>
<feature type="chain" id="PRO_5040788660" evidence="2">
    <location>
        <begin position="22"/>
        <end position="352"/>
    </location>
</feature>
<feature type="region of interest" description="Disordered" evidence="1">
    <location>
        <begin position="172"/>
        <end position="194"/>
    </location>
</feature>
<keyword evidence="2" id="KW-0732">Signal</keyword>
<comment type="caution">
    <text evidence="3">The sequence shown here is derived from an EMBL/GenBank/DDBJ whole genome shotgun (WGS) entry which is preliminary data.</text>
</comment>
<evidence type="ECO:0000313" key="4">
    <source>
        <dbReference type="Proteomes" id="UP001163046"/>
    </source>
</evidence>
<name>A0A9W9Z9W6_9CNID</name>
<accession>A0A9W9Z9W6</accession>
<evidence type="ECO:0000313" key="3">
    <source>
        <dbReference type="EMBL" id="KAJ7377134.1"/>
    </source>
</evidence>
<sequence length="352" mass="39235">MARSFVSILFSFVVFHSLTSAMNIPPFARTGEDTPCLQRDAIYKPGERFADETCNGWCECISGGSVKCVSLCPPSPVPMCTRDSSLRPKRNRLQTPQGDARVSGRPVSHVNLFLPQGDYLNIKINACYVVLYTSPGSDSQMRLALGGASALVEDAWDVFRCVPPLPYPCAPQDSSLRPKRNRLQTPQGDARVSGKPVSHVNLYLPKGDYLNIMLSQNAETALPMTGSLTSRAQDGVNANRWVALLVYHCVPRWESDALRKRRWNLMNTQWTAKDDALANARDVWQRLGPARPPQGKRVVPDDIPQSELHFDEEKDPHMQKYSRDQLNDTPRVTAGNTKTVWEDVVDAINANV</sequence>
<dbReference type="Proteomes" id="UP001163046">
    <property type="component" value="Unassembled WGS sequence"/>
</dbReference>
<reference evidence="3" key="1">
    <citation type="submission" date="2023-01" db="EMBL/GenBank/DDBJ databases">
        <title>Genome assembly of the deep-sea coral Lophelia pertusa.</title>
        <authorList>
            <person name="Herrera S."/>
            <person name="Cordes E."/>
        </authorList>
    </citation>
    <scope>NUCLEOTIDE SEQUENCE</scope>
    <source>
        <strain evidence="3">USNM1676648</strain>
        <tissue evidence="3">Polyp</tissue>
    </source>
</reference>